<dbReference type="PANTHER" id="PTHR43537:SF54">
    <property type="entry name" value="TRANSCRIPTIONAL REGULATOR, GNTR FAMILY"/>
    <property type="match status" value="1"/>
</dbReference>
<evidence type="ECO:0000313" key="5">
    <source>
        <dbReference type="EMBL" id="OIJ11014.1"/>
    </source>
</evidence>
<organism evidence="5 6">
    <name type="scientific">Anaerobacillus arseniciselenatis</name>
    <dbReference type="NCBI Taxonomy" id="85682"/>
    <lineage>
        <taxon>Bacteria</taxon>
        <taxon>Bacillati</taxon>
        <taxon>Bacillota</taxon>
        <taxon>Bacilli</taxon>
        <taxon>Bacillales</taxon>
        <taxon>Bacillaceae</taxon>
        <taxon>Anaerobacillus</taxon>
    </lineage>
</organism>
<dbReference type="Proteomes" id="UP000180098">
    <property type="component" value="Unassembled WGS sequence"/>
</dbReference>
<dbReference type="GO" id="GO:0003677">
    <property type="term" value="F:DNA binding"/>
    <property type="evidence" value="ECO:0007669"/>
    <property type="project" value="UniProtKB-KW"/>
</dbReference>
<keyword evidence="6" id="KW-1185">Reference proteome</keyword>
<name>A0A1S2LFB2_9BACI</name>
<keyword evidence="3" id="KW-0804">Transcription</keyword>
<evidence type="ECO:0000256" key="3">
    <source>
        <dbReference type="ARBA" id="ARBA00023163"/>
    </source>
</evidence>
<keyword evidence="1" id="KW-0805">Transcription regulation</keyword>
<dbReference type="InterPro" id="IPR008920">
    <property type="entry name" value="TF_FadR/GntR_C"/>
</dbReference>
<dbReference type="InterPro" id="IPR036390">
    <property type="entry name" value="WH_DNA-bd_sf"/>
</dbReference>
<dbReference type="InterPro" id="IPR000524">
    <property type="entry name" value="Tscrpt_reg_HTH_GntR"/>
</dbReference>
<dbReference type="SUPFAM" id="SSF48008">
    <property type="entry name" value="GntR ligand-binding domain-like"/>
    <property type="match status" value="1"/>
</dbReference>
<dbReference type="SUPFAM" id="SSF46785">
    <property type="entry name" value="Winged helix' DNA-binding domain"/>
    <property type="match status" value="1"/>
</dbReference>
<reference evidence="5 6" key="1">
    <citation type="submission" date="2016-10" db="EMBL/GenBank/DDBJ databases">
        <title>Draft genome sequences of four alkaliphilic bacteria belonging to the Anaerobacillus genus.</title>
        <authorList>
            <person name="Bassil N.M."/>
            <person name="Lloyd J.R."/>
        </authorList>
    </citation>
    <scope>NUCLEOTIDE SEQUENCE [LARGE SCALE GENOMIC DNA]</scope>
    <source>
        <strain evidence="5 6">DSM 15340</strain>
    </source>
</reference>
<dbReference type="PROSITE" id="PS50949">
    <property type="entry name" value="HTH_GNTR"/>
    <property type="match status" value="1"/>
</dbReference>
<dbReference type="AlphaFoldDB" id="A0A1S2LFB2"/>
<evidence type="ECO:0000256" key="1">
    <source>
        <dbReference type="ARBA" id="ARBA00023015"/>
    </source>
</evidence>
<dbReference type="PANTHER" id="PTHR43537">
    <property type="entry name" value="TRANSCRIPTIONAL REGULATOR, GNTR FAMILY"/>
    <property type="match status" value="1"/>
</dbReference>
<dbReference type="SMART" id="SM00345">
    <property type="entry name" value="HTH_GNTR"/>
    <property type="match status" value="1"/>
</dbReference>
<dbReference type="GO" id="GO:0003700">
    <property type="term" value="F:DNA-binding transcription factor activity"/>
    <property type="evidence" value="ECO:0007669"/>
    <property type="project" value="InterPro"/>
</dbReference>
<dbReference type="Pfam" id="PF07729">
    <property type="entry name" value="FCD"/>
    <property type="match status" value="1"/>
</dbReference>
<gene>
    <name evidence="5" type="ORF">BKP35_12755</name>
</gene>
<evidence type="ECO:0000259" key="4">
    <source>
        <dbReference type="PROSITE" id="PS50949"/>
    </source>
</evidence>
<proteinExistence type="predicted"/>
<dbReference type="EMBL" id="MLQQ01000035">
    <property type="protein sequence ID" value="OIJ11014.1"/>
    <property type="molecule type" value="Genomic_DNA"/>
</dbReference>
<dbReference type="Pfam" id="PF00392">
    <property type="entry name" value="GntR"/>
    <property type="match status" value="1"/>
</dbReference>
<sequence length="223" mass="25842">MIVSSQQDKVYIEIIRELNHIIQEDNLKAGDKLPSERELSERLNVGRSSVREALRSLELLDLIETRRGEGTFIKTVGGHRLVEVLASFFLREKKAKSDLAETRKIVEVEALRLACERIDEEQLKRLAELIEKSKISWQQGCFPVEEDYSFHKTIVEACQNRLLLNIWISLVEYSKVALRESLSREGRPEQSIAEHEKIYVALQNRNEECAINALKNHLKNSRF</sequence>
<dbReference type="InterPro" id="IPR036388">
    <property type="entry name" value="WH-like_DNA-bd_sf"/>
</dbReference>
<dbReference type="Gene3D" id="1.20.120.530">
    <property type="entry name" value="GntR ligand-binding domain-like"/>
    <property type="match status" value="1"/>
</dbReference>
<evidence type="ECO:0000313" key="6">
    <source>
        <dbReference type="Proteomes" id="UP000180098"/>
    </source>
</evidence>
<dbReference type="PRINTS" id="PR00035">
    <property type="entry name" value="HTHGNTR"/>
</dbReference>
<keyword evidence="2" id="KW-0238">DNA-binding</keyword>
<dbReference type="Gene3D" id="1.10.10.10">
    <property type="entry name" value="Winged helix-like DNA-binding domain superfamily/Winged helix DNA-binding domain"/>
    <property type="match status" value="1"/>
</dbReference>
<dbReference type="SMART" id="SM00895">
    <property type="entry name" value="FCD"/>
    <property type="match status" value="1"/>
</dbReference>
<protein>
    <submittedName>
        <fullName evidence="5">Transcriptional regulator</fullName>
    </submittedName>
</protein>
<accession>A0A1S2LFB2</accession>
<feature type="domain" description="HTH gntR-type" evidence="4">
    <location>
        <begin position="8"/>
        <end position="76"/>
    </location>
</feature>
<dbReference type="InterPro" id="IPR011711">
    <property type="entry name" value="GntR_C"/>
</dbReference>
<evidence type="ECO:0000256" key="2">
    <source>
        <dbReference type="ARBA" id="ARBA00023125"/>
    </source>
</evidence>
<comment type="caution">
    <text evidence="5">The sequence shown here is derived from an EMBL/GenBank/DDBJ whole genome shotgun (WGS) entry which is preliminary data.</text>
</comment>
<dbReference type="CDD" id="cd07377">
    <property type="entry name" value="WHTH_GntR"/>
    <property type="match status" value="1"/>
</dbReference>